<protein>
    <submittedName>
        <fullName evidence="2">Uncharacterized protein</fullName>
    </submittedName>
</protein>
<feature type="compositionally biased region" description="Pro residues" evidence="1">
    <location>
        <begin position="88"/>
        <end position="108"/>
    </location>
</feature>
<feature type="region of interest" description="Disordered" evidence="1">
    <location>
        <begin position="75"/>
        <end position="153"/>
    </location>
</feature>
<dbReference type="AlphaFoldDB" id="A0A0L8HR53"/>
<feature type="compositionally biased region" description="Polar residues" evidence="1">
    <location>
        <begin position="144"/>
        <end position="153"/>
    </location>
</feature>
<gene>
    <name evidence="2" type="ORF">OCBIM_22009365mg</name>
</gene>
<proteinExistence type="predicted"/>
<evidence type="ECO:0000256" key="1">
    <source>
        <dbReference type="SAM" id="MobiDB-lite"/>
    </source>
</evidence>
<reference evidence="2" key="1">
    <citation type="submission" date="2015-07" db="EMBL/GenBank/DDBJ databases">
        <title>MeaNS - Measles Nucleotide Surveillance Program.</title>
        <authorList>
            <person name="Tran T."/>
            <person name="Druce J."/>
        </authorList>
    </citation>
    <scope>NUCLEOTIDE SEQUENCE</scope>
    <source>
        <strain evidence="2">UCB-OBI-ISO-001</strain>
        <tissue evidence="2">Gonad</tissue>
    </source>
</reference>
<dbReference type="EMBL" id="KQ417587">
    <property type="protein sequence ID" value="KOF91235.1"/>
    <property type="molecule type" value="Genomic_DNA"/>
</dbReference>
<sequence>MYCSPKNTHVKVTNHRHLKHYCHHDDETHRHRQFQSLHRCRYEQHHQQHHHFHNYYLPPASRYKPHIILSSIDDGLPLLSSAPHPDNCVPPPTTPPPPPPPKPPPPLPLATRAKTSTAERTMVVSEITTKTTATTSRIYRRTSKSAVNLQQKK</sequence>
<evidence type="ECO:0000313" key="2">
    <source>
        <dbReference type="EMBL" id="KOF91235.1"/>
    </source>
</evidence>
<accession>A0A0L8HR53</accession>
<organism evidence="2">
    <name type="scientific">Octopus bimaculoides</name>
    <name type="common">California two-spotted octopus</name>
    <dbReference type="NCBI Taxonomy" id="37653"/>
    <lineage>
        <taxon>Eukaryota</taxon>
        <taxon>Metazoa</taxon>
        <taxon>Spiralia</taxon>
        <taxon>Lophotrochozoa</taxon>
        <taxon>Mollusca</taxon>
        <taxon>Cephalopoda</taxon>
        <taxon>Coleoidea</taxon>
        <taxon>Octopodiformes</taxon>
        <taxon>Octopoda</taxon>
        <taxon>Incirrata</taxon>
        <taxon>Octopodidae</taxon>
        <taxon>Octopus</taxon>
    </lineage>
</organism>
<name>A0A0L8HR53_OCTBM</name>